<dbReference type="STRING" id="398767.Glov_2858"/>
<dbReference type="HOGENOM" id="CLU_074814_1_1_7"/>
<dbReference type="AlphaFoldDB" id="B3E7Z8"/>
<organism evidence="1 2">
    <name type="scientific">Trichlorobacter lovleyi (strain ATCC BAA-1151 / DSM 17278 / SZ)</name>
    <name type="common">Geobacter lovleyi</name>
    <dbReference type="NCBI Taxonomy" id="398767"/>
    <lineage>
        <taxon>Bacteria</taxon>
        <taxon>Pseudomonadati</taxon>
        <taxon>Thermodesulfobacteriota</taxon>
        <taxon>Desulfuromonadia</taxon>
        <taxon>Geobacterales</taxon>
        <taxon>Geobacteraceae</taxon>
        <taxon>Trichlorobacter</taxon>
    </lineage>
</organism>
<dbReference type="eggNOG" id="COG0639">
    <property type="taxonomic scope" value="Bacteria"/>
</dbReference>
<proteinExistence type="predicted"/>
<dbReference type="RefSeq" id="WP_012470897.1">
    <property type="nucleotide sequence ID" value="NC_010814.1"/>
</dbReference>
<dbReference type="InterPro" id="IPR029052">
    <property type="entry name" value="Metallo-depent_PP-like"/>
</dbReference>
<evidence type="ECO:0000313" key="2">
    <source>
        <dbReference type="Proteomes" id="UP000002420"/>
    </source>
</evidence>
<dbReference type="EMBL" id="CP001089">
    <property type="protein sequence ID" value="ACD96571.1"/>
    <property type="molecule type" value="Genomic_DNA"/>
</dbReference>
<sequence>MIWLTGDLHGGDSAWHISSSRFKEGQRGDVVICLGDLGGVWYHDYHTNEKHRRREDFFLDSQLRKRFLWLAVDGNHENFARLFGDEFPLVDIFGGRAYKIREHVYYLKRGDIFTIEGQTFLAFGGASSHDRFGAKVRSLSWGRGYDYTLPRKEGIDWWPEEQANQEDYDNACRNLDAVGWKVDHVITHTCPASMRRHFLESSNSRKPDPTEDILESIYKRLTFRTWHLGHFHIDNQVDLFECHYSRVKPLTWHESDKKQEFEI</sequence>
<reference evidence="1 2" key="1">
    <citation type="submission" date="2008-05" db="EMBL/GenBank/DDBJ databases">
        <title>Complete sequence of chromosome of Geobacter lovleyi SZ.</title>
        <authorList>
            <consortium name="US DOE Joint Genome Institute"/>
            <person name="Lucas S."/>
            <person name="Copeland A."/>
            <person name="Lapidus A."/>
            <person name="Glavina del Rio T."/>
            <person name="Dalin E."/>
            <person name="Tice H."/>
            <person name="Bruce D."/>
            <person name="Goodwin L."/>
            <person name="Pitluck S."/>
            <person name="Chertkov O."/>
            <person name="Meincke L."/>
            <person name="Brettin T."/>
            <person name="Detter J.C."/>
            <person name="Han C."/>
            <person name="Tapia R."/>
            <person name="Kuske C.R."/>
            <person name="Schmutz J."/>
            <person name="Larimer F."/>
            <person name="Land M."/>
            <person name="Hauser L."/>
            <person name="Kyrpides N."/>
            <person name="Mikhailova N."/>
            <person name="Sung Y."/>
            <person name="Fletcher K.E."/>
            <person name="Ritalahti K.M."/>
            <person name="Loeffler F.E."/>
            <person name="Richardson P."/>
        </authorList>
    </citation>
    <scope>NUCLEOTIDE SEQUENCE [LARGE SCALE GENOMIC DNA]</scope>
    <source>
        <strain evidence="2">ATCC BAA-1151 / DSM 17278 / SZ</strain>
    </source>
</reference>
<accession>B3E7Z8</accession>
<dbReference type="SUPFAM" id="SSF56300">
    <property type="entry name" value="Metallo-dependent phosphatases"/>
    <property type="match status" value="1"/>
</dbReference>
<dbReference type="Proteomes" id="UP000002420">
    <property type="component" value="Chromosome"/>
</dbReference>
<gene>
    <name evidence="1" type="ordered locus">Glov_2858</name>
</gene>
<name>B3E7Z8_TRIL1</name>
<dbReference type="KEGG" id="glo:Glov_2858"/>
<evidence type="ECO:0000313" key="1">
    <source>
        <dbReference type="EMBL" id="ACD96571.1"/>
    </source>
</evidence>
<protein>
    <recommendedName>
        <fullName evidence="3">Calcineurin-like phosphoesterase domain-containing protein</fullName>
    </recommendedName>
</protein>
<evidence type="ECO:0008006" key="3">
    <source>
        <dbReference type="Google" id="ProtNLM"/>
    </source>
</evidence>
<dbReference type="OrthoDB" id="5380150at2"/>
<keyword evidence="2" id="KW-1185">Reference proteome</keyword>